<feature type="region of interest" description="Disordered" evidence="1">
    <location>
        <begin position="202"/>
        <end position="252"/>
    </location>
</feature>
<dbReference type="PANTHER" id="PTHR35499:SF1">
    <property type="entry name" value="DUF3741 DOMAIN-CONTAINING PROTEIN"/>
    <property type="match status" value="1"/>
</dbReference>
<feature type="compositionally biased region" description="Basic residues" evidence="1">
    <location>
        <begin position="229"/>
        <end position="238"/>
    </location>
</feature>
<dbReference type="KEGG" id="qsa:O6P43_014052"/>
<evidence type="ECO:0000313" key="4">
    <source>
        <dbReference type="Proteomes" id="UP001163823"/>
    </source>
</evidence>
<reference evidence="3" key="1">
    <citation type="journal article" date="2023" name="Science">
        <title>Elucidation of the pathway for biosynthesis of saponin adjuvants from the soapbark tree.</title>
        <authorList>
            <person name="Reed J."/>
            <person name="Orme A."/>
            <person name="El-Demerdash A."/>
            <person name="Owen C."/>
            <person name="Martin L.B.B."/>
            <person name="Misra R.C."/>
            <person name="Kikuchi S."/>
            <person name="Rejzek M."/>
            <person name="Martin A.C."/>
            <person name="Harkess A."/>
            <person name="Leebens-Mack J."/>
            <person name="Louveau T."/>
            <person name="Stephenson M.J."/>
            <person name="Osbourn A."/>
        </authorList>
    </citation>
    <scope>NUCLEOTIDE SEQUENCE</scope>
    <source>
        <strain evidence="3">S10</strain>
    </source>
</reference>
<feature type="domain" description="DUF3741" evidence="2">
    <location>
        <begin position="60"/>
        <end position="74"/>
    </location>
</feature>
<protein>
    <submittedName>
        <fullName evidence="3">Transcriptional regulator ATRX-like isoform X2</fullName>
    </submittedName>
</protein>
<evidence type="ECO:0000259" key="2">
    <source>
        <dbReference type="Pfam" id="PF14383"/>
    </source>
</evidence>
<dbReference type="Pfam" id="PF14383">
    <property type="entry name" value="VARLMGL"/>
    <property type="match status" value="1"/>
</dbReference>
<name>A0AAD7PRA7_QUISA</name>
<sequence length="392" mass="44181">MCTSKSTTAGCLAGIFRRILCSGSLPTHPSDEINQVGSTQCDKDQEFKCKENYEATNETPPGIVARLMGLDSMPGINLPSTKITRNLVSRSRSMSSLDHLGEWDQKPSLHRRVKSNLSSRAVPLFLELENENYFILSFESESGNAEFRTKQRKSELGSAKLKQRRSVICKSRENRREGLVSVNNDGCFQEITKTLLPLKGPCEKPKVTSEAGKSSYSINSKEIVNGNGKKLREKKKKTNSGPAKKIELEKDSEDSSPVSVLEFDRQGPRSDIGSCSAKFNSRRILSPELDNDKNISPRINDNLIINERKMKAIEFSKNYGTKKKVKHIQKNMNMWGEICRVAEDELIGSNWIDRAMSKQDDLESITSDFELEILHQILNEVIDELGVHYLYN</sequence>
<accession>A0AAD7PRA7</accession>
<dbReference type="Proteomes" id="UP001163823">
    <property type="component" value="Chromosome 6"/>
</dbReference>
<organism evidence="3 4">
    <name type="scientific">Quillaja saponaria</name>
    <name type="common">Soap bark tree</name>
    <dbReference type="NCBI Taxonomy" id="32244"/>
    <lineage>
        <taxon>Eukaryota</taxon>
        <taxon>Viridiplantae</taxon>
        <taxon>Streptophyta</taxon>
        <taxon>Embryophyta</taxon>
        <taxon>Tracheophyta</taxon>
        <taxon>Spermatophyta</taxon>
        <taxon>Magnoliopsida</taxon>
        <taxon>eudicotyledons</taxon>
        <taxon>Gunneridae</taxon>
        <taxon>Pentapetalae</taxon>
        <taxon>rosids</taxon>
        <taxon>fabids</taxon>
        <taxon>Fabales</taxon>
        <taxon>Quillajaceae</taxon>
        <taxon>Quillaja</taxon>
    </lineage>
</organism>
<dbReference type="AlphaFoldDB" id="A0AAD7PRA7"/>
<dbReference type="InterPro" id="IPR032795">
    <property type="entry name" value="DUF3741-assoc"/>
</dbReference>
<evidence type="ECO:0000256" key="1">
    <source>
        <dbReference type="SAM" id="MobiDB-lite"/>
    </source>
</evidence>
<comment type="caution">
    <text evidence="3">The sequence shown here is derived from an EMBL/GenBank/DDBJ whole genome shotgun (WGS) entry which is preliminary data.</text>
</comment>
<proteinExistence type="predicted"/>
<feature type="compositionally biased region" description="Polar residues" evidence="1">
    <location>
        <begin position="211"/>
        <end position="222"/>
    </location>
</feature>
<evidence type="ECO:0000313" key="3">
    <source>
        <dbReference type="EMBL" id="KAJ7964199.1"/>
    </source>
</evidence>
<dbReference type="EMBL" id="JARAOO010000006">
    <property type="protein sequence ID" value="KAJ7964199.1"/>
    <property type="molecule type" value="Genomic_DNA"/>
</dbReference>
<gene>
    <name evidence="3" type="ORF">O6P43_014052</name>
</gene>
<keyword evidence="4" id="KW-1185">Reference proteome</keyword>
<dbReference type="PANTHER" id="PTHR35499">
    <property type="entry name" value="OS05G0128300 PROTEIN"/>
    <property type="match status" value="1"/>
</dbReference>